<evidence type="ECO:0000256" key="1">
    <source>
        <dbReference type="ARBA" id="ARBA00005254"/>
    </source>
</evidence>
<evidence type="ECO:0000313" key="3">
    <source>
        <dbReference type="Proteomes" id="UP000058599"/>
    </source>
</evidence>
<reference evidence="2 3" key="1">
    <citation type="journal article" date="2016" name="BMC Genomics">
        <title>Genomic analysis of the nitrate-respiring Sphingopyxis granuli (formerly Sphingomonas macrogoltabida) strain TFA.</title>
        <authorList>
            <person name="Garcia-Romero I."/>
            <person name="Perez-Pulido A.J."/>
            <person name="Gonzalez-Flores Y.E."/>
            <person name="Reyes-Ramirez F."/>
            <person name="Santero E."/>
            <person name="Floriano B."/>
        </authorList>
    </citation>
    <scope>NUCLEOTIDE SEQUENCE [LARGE SCALE GENOMIC DNA]</scope>
    <source>
        <strain evidence="2 3">TFA</strain>
    </source>
</reference>
<dbReference type="InterPro" id="IPR029045">
    <property type="entry name" value="ClpP/crotonase-like_dom_sf"/>
</dbReference>
<proteinExistence type="inferred from homology"/>
<sequence>MPEFKEIKVEIDGPVATISFNRPERLNALNETMHVELLDALAELDPGDAVRVIRLKGEGRSFCAGGDMGQIYDKYLEESPPKGANAADLGEAQLWRDRVWLRTLADRHLHLWSYRKPVVAQVHGYCLGAGIELIGSCDLIFSAESARFGHPPSRAHGIPVTIGQWPLKIGSIKAKELLFTGDMIGAAEAERLGMINAAVSDDALDAHVMAMCRKIANVPLDALTTVKHLVNRWDEIGGLRTAVYAGADYNAMYHTTPAFDRFIEIAAKDGVNAAIAWRDAPFKQAES</sequence>
<keyword evidence="2" id="KW-0456">Lyase</keyword>
<dbReference type="EMBL" id="CP012199">
    <property type="protein sequence ID" value="AMG73459.1"/>
    <property type="molecule type" value="Genomic_DNA"/>
</dbReference>
<accession>A0AA86GJQ9</accession>
<dbReference type="Pfam" id="PF00378">
    <property type="entry name" value="ECH_1"/>
    <property type="match status" value="1"/>
</dbReference>
<dbReference type="Proteomes" id="UP000058599">
    <property type="component" value="Chromosome"/>
</dbReference>
<dbReference type="RefSeq" id="WP_067181310.1">
    <property type="nucleotide sequence ID" value="NZ_CP012199.1"/>
</dbReference>
<dbReference type="EC" id="4.2.1.17" evidence="2"/>
<keyword evidence="3" id="KW-1185">Reference proteome</keyword>
<dbReference type="AlphaFoldDB" id="A0AA86GJQ9"/>
<dbReference type="KEGG" id="sgi:SGRAN_1066"/>
<dbReference type="Gene3D" id="3.90.226.10">
    <property type="entry name" value="2-enoyl-CoA Hydratase, Chain A, domain 1"/>
    <property type="match status" value="1"/>
</dbReference>
<dbReference type="PANTHER" id="PTHR43802">
    <property type="entry name" value="ENOYL-COA HYDRATASE"/>
    <property type="match status" value="1"/>
</dbReference>
<dbReference type="PANTHER" id="PTHR43802:SF1">
    <property type="entry name" value="IP11341P-RELATED"/>
    <property type="match status" value="1"/>
</dbReference>
<name>A0AA86GJQ9_9SPHN</name>
<evidence type="ECO:0000313" key="2">
    <source>
        <dbReference type="EMBL" id="AMG73459.1"/>
    </source>
</evidence>
<dbReference type="GO" id="GO:0004300">
    <property type="term" value="F:enoyl-CoA hydratase activity"/>
    <property type="evidence" value="ECO:0007669"/>
    <property type="project" value="UniProtKB-EC"/>
</dbReference>
<dbReference type="InterPro" id="IPR001753">
    <property type="entry name" value="Enoyl-CoA_hydra/iso"/>
</dbReference>
<dbReference type="SUPFAM" id="SSF52096">
    <property type="entry name" value="ClpP/crotonase"/>
    <property type="match status" value="1"/>
</dbReference>
<protein>
    <submittedName>
        <fullName evidence="2">Enoyl-CoA hydratase</fullName>
        <ecNumber evidence="2">4.2.1.17</ecNumber>
    </submittedName>
</protein>
<gene>
    <name evidence="2" type="ORF">SGRAN_1066</name>
</gene>
<organism evidence="2 3">
    <name type="scientific">Sphingopyxis granuli</name>
    <dbReference type="NCBI Taxonomy" id="267128"/>
    <lineage>
        <taxon>Bacteria</taxon>
        <taxon>Pseudomonadati</taxon>
        <taxon>Pseudomonadota</taxon>
        <taxon>Alphaproteobacteria</taxon>
        <taxon>Sphingomonadales</taxon>
        <taxon>Sphingomonadaceae</taxon>
        <taxon>Sphingopyxis</taxon>
    </lineage>
</organism>
<comment type="similarity">
    <text evidence="1">Belongs to the enoyl-CoA hydratase/isomerase family.</text>
</comment>
<dbReference type="CDD" id="cd06558">
    <property type="entry name" value="crotonase-like"/>
    <property type="match status" value="1"/>
</dbReference>